<dbReference type="EMBL" id="BNJQ01000007">
    <property type="protein sequence ID" value="GHP04416.1"/>
    <property type="molecule type" value="Genomic_DNA"/>
</dbReference>
<dbReference type="OrthoDB" id="10038011at2759"/>
<keyword evidence="3" id="KW-0238">DNA-binding</keyword>
<dbReference type="InterPro" id="IPR016177">
    <property type="entry name" value="DNA-bd_dom_sf"/>
</dbReference>
<evidence type="ECO:0000256" key="6">
    <source>
        <dbReference type="SAM" id="MobiDB-lite"/>
    </source>
</evidence>
<evidence type="ECO:0000313" key="8">
    <source>
        <dbReference type="EMBL" id="GHP04416.1"/>
    </source>
</evidence>
<dbReference type="SMART" id="SM00380">
    <property type="entry name" value="AP2"/>
    <property type="match status" value="1"/>
</dbReference>
<keyword evidence="5" id="KW-0539">Nucleus</keyword>
<dbReference type="GO" id="GO:0005634">
    <property type="term" value="C:nucleus"/>
    <property type="evidence" value="ECO:0007669"/>
    <property type="project" value="UniProtKB-SubCell"/>
</dbReference>
<dbReference type="InterPro" id="IPR036955">
    <property type="entry name" value="AP2/ERF_dom_sf"/>
</dbReference>
<dbReference type="InterPro" id="IPR001471">
    <property type="entry name" value="AP2/ERF_dom"/>
</dbReference>
<evidence type="ECO:0000256" key="2">
    <source>
        <dbReference type="ARBA" id="ARBA00023015"/>
    </source>
</evidence>
<evidence type="ECO:0000313" key="9">
    <source>
        <dbReference type="Proteomes" id="UP000660262"/>
    </source>
</evidence>
<dbReference type="SUPFAM" id="SSF54171">
    <property type="entry name" value="DNA-binding domain"/>
    <property type="match status" value="2"/>
</dbReference>
<dbReference type="InterPro" id="IPR050913">
    <property type="entry name" value="AP2/ERF_ERF"/>
</dbReference>
<organism evidence="8 9">
    <name type="scientific">Pycnococcus provasolii</name>
    <dbReference type="NCBI Taxonomy" id="41880"/>
    <lineage>
        <taxon>Eukaryota</taxon>
        <taxon>Viridiplantae</taxon>
        <taxon>Chlorophyta</taxon>
        <taxon>Pseudoscourfieldiophyceae</taxon>
        <taxon>Pseudoscourfieldiales</taxon>
        <taxon>Pycnococcaceae</taxon>
        <taxon>Pycnococcus</taxon>
    </lineage>
</organism>
<dbReference type="Gene3D" id="3.30.730.10">
    <property type="entry name" value="AP2/ERF domain"/>
    <property type="match status" value="2"/>
</dbReference>
<dbReference type="GO" id="GO:0003677">
    <property type="term" value="F:DNA binding"/>
    <property type="evidence" value="ECO:0007669"/>
    <property type="project" value="UniProtKB-KW"/>
</dbReference>
<comment type="subcellular location">
    <subcellularLocation>
        <location evidence="1">Nucleus</location>
    </subcellularLocation>
</comment>
<feature type="region of interest" description="Disordered" evidence="6">
    <location>
        <begin position="1"/>
        <end position="34"/>
    </location>
</feature>
<keyword evidence="2" id="KW-0805">Transcription regulation</keyword>
<evidence type="ECO:0000256" key="5">
    <source>
        <dbReference type="ARBA" id="ARBA00023242"/>
    </source>
</evidence>
<dbReference type="PANTHER" id="PTHR31194">
    <property type="entry name" value="SHN SHINE , DNA BINDING / TRANSCRIPTION FACTOR"/>
    <property type="match status" value="1"/>
</dbReference>
<sequence>MLLTDNAPPEDNNNNKDDDVGVFPPFPDVPTTDDMATHQISWDAHRKKLTLSTAAEGNPLKRATGAFDDDTNMTKDDTVEKQVGDGVSDSTHQPPPAKKIHWTVWSDDTPLPAALVEKQPRVRPRKNPLPSRVPAAAVAVQNAAQAQPPLDVAPPSSSAGGKGYHGVHWHKPKKRFEAWLRNGGKRLYLGIYDNAEEAAFVYDRAWRDLGNDPLLLNFDDTVPIPQEYLASVADASSKIAALLANREAQKQRASQRKKSVANYAPAAREEVQPAQSPLAVAERSKSKSWSGKSEYRGVIWNKQKKSFDTQIWDNGKQLYVGRSADAKEAAFMRDRAWRDLGKDPLLLNFDDTVPIPRKYLASVADASSKIAALLANREAQKNKTSEINNNMDGAPPPGAAHRGHEVAPAVASSPTIINYNYNVYSGASATFHINHS</sequence>
<feature type="domain" description="AP2/ERF" evidence="7">
    <location>
        <begin position="163"/>
        <end position="219"/>
    </location>
</feature>
<feature type="region of interest" description="Disordered" evidence="6">
    <location>
        <begin position="147"/>
        <end position="166"/>
    </location>
</feature>
<dbReference type="GO" id="GO:0003700">
    <property type="term" value="F:DNA-binding transcription factor activity"/>
    <property type="evidence" value="ECO:0007669"/>
    <property type="project" value="InterPro"/>
</dbReference>
<proteinExistence type="predicted"/>
<reference evidence="8" key="1">
    <citation type="submission" date="2020-10" db="EMBL/GenBank/DDBJ databases">
        <title>Unveiling of a novel bifunctional photoreceptor, Dualchrome1, isolated from a cosmopolitan green alga.</title>
        <authorList>
            <person name="Suzuki S."/>
            <person name="Kawachi M."/>
        </authorList>
    </citation>
    <scope>NUCLEOTIDE SEQUENCE</scope>
    <source>
        <strain evidence="8">NIES 2893</strain>
    </source>
</reference>
<feature type="region of interest" description="Disordered" evidence="6">
    <location>
        <begin position="53"/>
        <end position="76"/>
    </location>
</feature>
<dbReference type="AlphaFoldDB" id="A0A830HAQ4"/>
<evidence type="ECO:0000256" key="4">
    <source>
        <dbReference type="ARBA" id="ARBA00023163"/>
    </source>
</evidence>
<comment type="caution">
    <text evidence="8">The sequence shown here is derived from an EMBL/GenBank/DDBJ whole genome shotgun (WGS) entry which is preliminary data.</text>
</comment>
<evidence type="ECO:0000259" key="7">
    <source>
        <dbReference type="PROSITE" id="PS51032"/>
    </source>
</evidence>
<dbReference type="PROSITE" id="PS51032">
    <property type="entry name" value="AP2_ERF"/>
    <property type="match status" value="1"/>
</dbReference>
<feature type="compositionally biased region" description="Low complexity" evidence="6">
    <location>
        <begin position="1"/>
        <end position="12"/>
    </location>
</feature>
<accession>A0A830HAQ4</accession>
<keyword evidence="9" id="KW-1185">Reference proteome</keyword>
<dbReference type="PANTHER" id="PTHR31194:SF189">
    <property type="entry name" value="AP2_ERF DOMAIN-CONTAINING PROTEIN"/>
    <property type="match status" value="1"/>
</dbReference>
<gene>
    <name evidence="8" type="ORF">PPROV_000317000</name>
</gene>
<evidence type="ECO:0000256" key="1">
    <source>
        <dbReference type="ARBA" id="ARBA00004123"/>
    </source>
</evidence>
<dbReference type="Proteomes" id="UP000660262">
    <property type="component" value="Unassembled WGS sequence"/>
</dbReference>
<protein>
    <recommendedName>
        <fullName evidence="7">AP2/ERF domain-containing protein</fullName>
    </recommendedName>
</protein>
<keyword evidence="4" id="KW-0804">Transcription</keyword>
<evidence type="ECO:0000256" key="3">
    <source>
        <dbReference type="ARBA" id="ARBA00023125"/>
    </source>
</evidence>
<name>A0A830HAQ4_9CHLO</name>